<comment type="subcellular location">
    <subcellularLocation>
        <location evidence="1 7">Nucleus</location>
    </subcellularLocation>
</comment>
<keyword evidence="5 7" id="KW-0804">Transcription</keyword>
<sequence length="128" mass="14625">MTDLPISLGELLHLLIQSTYHELSQLSELLPTRTDMERKMQLAKFSRRTNHQFVRLLALANWASSPETSNNLSTFTAHLDMQSGIYVQTADKLYLQEKQTLKGSELPQFCIVSAVDILRFVVLYPIQS</sequence>
<comment type="similarity">
    <text evidence="2 7">Belongs to the Mediator complex subunit 14 family.</text>
</comment>
<dbReference type="GO" id="GO:0006357">
    <property type="term" value="P:regulation of transcription by RNA polymerase II"/>
    <property type="evidence" value="ECO:0007669"/>
    <property type="project" value="InterPro"/>
</dbReference>
<evidence type="ECO:0000256" key="1">
    <source>
        <dbReference type="ARBA" id="ARBA00004123"/>
    </source>
</evidence>
<dbReference type="GO" id="GO:0070847">
    <property type="term" value="C:core mediator complex"/>
    <property type="evidence" value="ECO:0007669"/>
    <property type="project" value="TreeGrafter"/>
</dbReference>
<evidence type="ECO:0000256" key="7">
    <source>
        <dbReference type="RuleBase" id="RU365082"/>
    </source>
</evidence>
<evidence type="ECO:0000259" key="8">
    <source>
        <dbReference type="Pfam" id="PF08638"/>
    </source>
</evidence>
<reference evidence="9 10" key="1">
    <citation type="journal article" date="2023" name="BMC Biol.">
        <title>The compact genome of the sponge Oopsacas minuta (Hexactinellida) is lacking key metazoan core genes.</title>
        <authorList>
            <person name="Santini S."/>
            <person name="Schenkelaars Q."/>
            <person name="Jourda C."/>
            <person name="Duchesne M."/>
            <person name="Belahbib H."/>
            <person name="Rocher C."/>
            <person name="Selva M."/>
            <person name="Riesgo A."/>
            <person name="Vervoort M."/>
            <person name="Leys S.P."/>
            <person name="Kodjabachian L."/>
            <person name="Le Bivic A."/>
            <person name="Borchiellini C."/>
            <person name="Claverie J.M."/>
            <person name="Renard E."/>
        </authorList>
    </citation>
    <scope>NUCLEOTIDE SEQUENCE [LARGE SCALE GENOMIC DNA]</scope>
    <source>
        <strain evidence="9">SPO-2</strain>
    </source>
</reference>
<evidence type="ECO:0000256" key="3">
    <source>
        <dbReference type="ARBA" id="ARBA00023015"/>
    </source>
</evidence>
<evidence type="ECO:0000256" key="6">
    <source>
        <dbReference type="ARBA" id="ARBA00023242"/>
    </source>
</evidence>
<proteinExistence type="inferred from homology"/>
<evidence type="ECO:0000313" key="9">
    <source>
        <dbReference type="EMBL" id="KAI6658850.1"/>
    </source>
</evidence>
<evidence type="ECO:0000313" key="10">
    <source>
        <dbReference type="Proteomes" id="UP001165289"/>
    </source>
</evidence>
<comment type="caution">
    <text evidence="9">The sequence shown here is derived from an EMBL/GenBank/DDBJ whole genome shotgun (WGS) entry which is preliminary data.</text>
</comment>
<protein>
    <recommendedName>
        <fullName evidence="7">Mediator of RNA polymerase II transcription subunit 14</fullName>
    </recommendedName>
    <alternativeName>
        <fullName evidence="7">Mediator complex subunit 14</fullName>
    </alternativeName>
</protein>
<dbReference type="AlphaFoldDB" id="A0AAV7KDC8"/>
<dbReference type="EMBL" id="JAKMXF010000077">
    <property type="protein sequence ID" value="KAI6658850.1"/>
    <property type="molecule type" value="Genomic_DNA"/>
</dbReference>
<name>A0AAV7KDC8_9METZ</name>
<dbReference type="GO" id="GO:0016592">
    <property type="term" value="C:mediator complex"/>
    <property type="evidence" value="ECO:0007669"/>
    <property type="project" value="UniProtKB-UniRule"/>
</dbReference>
<keyword evidence="10" id="KW-1185">Reference proteome</keyword>
<dbReference type="Pfam" id="PF08638">
    <property type="entry name" value="Med14"/>
    <property type="match status" value="1"/>
</dbReference>
<comment type="function">
    <text evidence="7">Component of the Mediator complex, a coactivator involved in the regulated transcription of nearly all RNA polymerase II-dependent genes. Mediator functions as a bridge to convey information from gene-specific regulatory proteins to the basal RNA polymerase II transcription machinery. Mediator is recruited to promoters by direct interactions with regulatory proteins and serves as a scaffold for the assembly of a functional preinitiation complex with RNA polymerase II and the general transcription factors.</text>
</comment>
<feature type="domain" description="Mediator complex subunit MED14 N-terminal" evidence="8">
    <location>
        <begin position="6"/>
        <end position="118"/>
    </location>
</feature>
<accession>A0AAV7KDC8</accession>
<dbReference type="PANTHER" id="PTHR12809">
    <property type="entry name" value="MEDIATOR COMPLEX SUBUNIT"/>
    <property type="match status" value="1"/>
</dbReference>
<keyword evidence="6 7" id="KW-0539">Nucleus</keyword>
<dbReference type="GO" id="GO:0003712">
    <property type="term" value="F:transcription coregulator activity"/>
    <property type="evidence" value="ECO:0007669"/>
    <property type="project" value="UniProtKB-UniRule"/>
</dbReference>
<organism evidence="9 10">
    <name type="scientific">Oopsacas minuta</name>
    <dbReference type="NCBI Taxonomy" id="111878"/>
    <lineage>
        <taxon>Eukaryota</taxon>
        <taxon>Metazoa</taxon>
        <taxon>Porifera</taxon>
        <taxon>Hexactinellida</taxon>
        <taxon>Hexasterophora</taxon>
        <taxon>Lyssacinosida</taxon>
        <taxon>Leucopsacidae</taxon>
        <taxon>Oopsacas</taxon>
    </lineage>
</organism>
<evidence type="ECO:0000256" key="4">
    <source>
        <dbReference type="ARBA" id="ARBA00023159"/>
    </source>
</evidence>
<dbReference type="InterPro" id="IPR013947">
    <property type="entry name" value="Mediator_Med14"/>
</dbReference>
<dbReference type="PANTHER" id="PTHR12809:SF2">
    <property type="entry name" value="MEDIATOR OF RNA POLYMERASE II TRANSCRIPTION SUBUNIT 14"/>
    <property type="match status" value="1"/>
</dbReference>
<keyword evidence="4 7" id="KW-0010">Activator</keyword>
<dbReference type="Proteomes" id="UP001165289">
    <property type="component" value="Unassembled WGS sequence"/>
</dbReference>
<evidence type="ECO:0000256" key="2">
    <source>
        <dbReference type="ARBA" id="ARBA00007813"/>
    </source>
</evidence>
<gene>
    <name evidence="9" type="ORF">LOD99_15175</name>
</gene>
<evidence type="ECO:0000256" key="5">
    <source>
        <dbReference type="ARBA" id="ARBA00023163"/>
    </source>
</evidence>
<dbReference type="InterPro" id="IPR055122">
    <property type="entry name" value="Med14_N"/>
</dbReference>
<comment type="subunit">
    <text evidence="7">Component of the Mediator complex.</text>
</comment>
<keyword evidence="3 7" id="KW-0805">Transcription regulation</keyword>